<accession>A0A7W7KEC9</accession>
<keyword evidence="2" id="KW-1185">Reference proteome</keyword>
<reference evidence="1 2" key="1">
    <citation type="submission" date="2020-08" db="EMBL/GenBank/DDBJ databases">
        <title>Functional genomics of gut bacteria from endangered species of beetles.</title>
        <authorList>
            <person name="Carlos-Shanley C."/>
        </authorList>
    </citation>
    <scope>NUCLEOTIDE SEQUENCE [LARGE SCALE GENOMIC DNA]</scope>
    <source>
        <strain evidence="1 2">S00245</strain>
    </source>
</reference>
<dbReference type="EMBL" id="JACHLR010000024">
    <property type="protein sequence ID" value="MBB4860523.1"/>
    <property type="molecule type" value="Genomic_DNA"/>
</dbReference>
<comment type="caution">
    <text evidence="1">The sequence shown here is derived from an EMBL/GenBank/DDBJ whole genome shotgun (WGS) entry which is preliminary data.</text>
</comment>
<sequence length="111" mass="12530">MISEELFRLVIGSVARVSIFNRRFESINGLVQTFLEQDDPLNLPIIEELKAMSSLTGDIKLFLRLTDVGDRPNRMRAALSEAVGRHCTMRELVAYVCLAWSELPPLTIGPR</sequence>
<gene>
    <name evidence="1" type="ORF">HNO88_003867</name>
</gene>
<evidence type="ECO:0000313" key="1">
    <source>
        <dbReference type="EMBL" id="MBB4860523.1"/>
    </source>
</evidence>
<proteinExistence type="predicted"/>
<name>A0A7W7KEC9_9SPHN</name>
<dbReference type="AlphaFoldDB" id="A0A7W7KEC9"/>
<evidence type="ECO:0000313" key="2">
    <source>
        <dbReference type="Proteomes" id="UP000555448"/>
    </source>
</evidence>
<dbReference type="RefSeq" id="WP_184249455.1">
    <property type="nucleotide sequence ID" value="NZ_JACHLR010000024.1"/>
</dbReference>
<protein>
    <submittedName>
        <fullName evidence="1">Uncharacterized protein</fullName>
    </submittedName>
</protein>
<dbReference type="Proteomes" id="UP000555448">
    <property type="component" value="Unassembled WGS sequence"/>
</dbReference>
<organism evidence="1 2">
    <name type="scientific">Novosphingobium chloroacetimidivorans</name>
    <dbReference type="NCBI Taxonomy" id="1428314"/>
    <lineage>
        <taxon>Bacteria</taxon>
        <taxon>Pseudomonadati</taxon>
        <taxon>Pseudomonadota</taxon>
        <taxon>Alphaproteobacteria</taxon>
        <taxon>Sphingomonadales</taxon>
        <taxon>Sphingomonadaceae</taxon>
        <taxon>Novosphingobium</taxon>
    </lineage>
</organism>